<feature type="non-terminal residue" evidence="2">
    <location>
        <position position="1"/>
    </location>
</feature>
<feature type="non-terminal residue" evidence="2">
    <location>
        <position position="38"/>
    </location>
</feature>
<dbReference type="AlphaFoldDB" id="A0A6J4JQ54"/>
<protein>
    <submittedName>
        <fullName evidence="2">Uncharacterized protein</fullName>
    </submittedName>
</protein>
<evidence type="ECO:0000256" key="1">
    <source>
        <dbReference type="SAM" id="MobiDB-lite"/>
    </source>
</evidence>
<accession>A0A6J4JQ54</accession>
<feature type="region of interest" description="Disordered" evidence="1">
    <location>
        <begin position="1"/>
        <end position="38"/>
    </location>
</feature>
<reference evidence="2" key="1">
    <citation type="submission" date="2020-02" db="EMBL/GenBank/DDBJ databases">
        <authorList>
            <person name="Meier V. D."/>
        </authorList>
    </citation>
    <scope>NUCLEOTIDE SEQUENCE</scope>
    <source>
        <strain evidence="2">AVDCRST_MAG08</strain>
    </source>
</reference>
<evidence type="ECO:0000313" key="2">
    <source>
        <dbReference type="EMBL" id="CAA9284091.1"/>
    </source>
</evidence>
<organism evidence="2">
    <name type="scientific">uncultured Acetobacteraceae bacterium</name>
    <dbReference type="NCBI Taxonomy" id="169975"/>
    <lineage>
        <taxon>Bacteria</taxon>
        <taxon>Pseudomonadati</taxon>
        <taxon>Pseudomonadota</taxon>
        <taxon>Alphaproteobacteria</taxon>
        <taxon>Acetobacterales</taxon>
        <taxon>Acetobacteraceae</taxon>
        <taxon>environmental samples</taxon>
    </lineage>
</organism>
<name>A0A6J4JQ54_9PROT</name>
<dbReference type="EMBL" id="CADCTG010000315">
    <property type="protein sequence ID" value="CAA9284091.1"/>
    <property type="molecule type" value="Genomic_DNA"/>
</dbReference>
<proteinExistence type="predicted"/>
<sequence>AGDRGRREAQIPIRAGQTGPGWGPRWPSRARDAGSSVL</sequence>
<gene>
    <name evidence="2" type="ORF">AVDCRST_MAG08-4052</name>
</gene>